<name>A0AAV5U312_9BILA</name>
<dbReference type="Proteomes" id="UP001432027">
    <property type="component" value="Unassembled WGS sequence"/>
</dbReference>
<keyword evidence="2" id="KW-1185">Reference proteome</keyword>
<dbReference type="EMBL" id="BTSX01000005">
    <property type="protein sequence ID" value="GMT01246.1"/>
    <property type="molecule type" value="Genomic_DNA"/>
</dbReference>
<dbReference type="AlphaFoldDB" id="A0AAV5U312"/>
<evidence type="ECO:0000313" key="2">
    <source>
        <dbReference type="Proteomes" id="UP001432027"/>
    </source>
</evidence>
<proteinExistence type="predicted"/>
<comment type="caution">
    <text evidence="1">The sequence shown here is derived from an EMBL/GenBank/DDBJ whole genome shotgun (WGS) entry which is preliminary data.</text>
</comment>
<gene>
    <name evidence="1" type="ORF">PENTCL1PPCAC_23420</name>
</gene>
<evidence type="ECO:0000313" key="1">
    <source>
        <dbReference type="EMBL" id="GMT01246.1"/>
    </source>
</evidence>
<protein>
    <submittedName>
        <fullName evidence="1">Uncharacterized protein</fullName>
    </submittedName>
</protein>
<accession>A0AAV5U312</accession>
<organism evidence="1 2">
    <name type="scientific">Pristionchus entomophagus</name>
    <dbReference type="NCBI Taxonomy" id="358040"/>
    <lineage>
        <taxon>Eukaryota</taxon>
        <taxon>Metazoa</taxon>
        <taxon>Ecdysozoa</taxon>
        <taxon>Nematoda</taxon>
        <taxon>Chromadorea</taxon>
        <taxon>Rhabditida</taxon>
        <taxon>Rhabditina</taxon>
        <taxon>Diplogasteromorpha</taxon>
        <taxon>Diplogasteroidea</taxon>
        <taxon>Neodiplogasteridae</taxon>
        <taxon>Pristionchus</taxon>
    </lineage>
</organism>
<reference evidence="1" key="1">
    <citation type="submission" date="2023-10" db="EMBL/GenBank/DDBJ databases">
        <title>Genome assembly of Pristionchus species.</title>
        <authorList>
            <person name="Yoshida K."/>
            <person name="Sommer R.J."/>
        </authorList>
    </citation>
    <scope>NUCLEOTIDE SEQUENCE</scope>
    <source>
        <strain evidence="1">RS0144</strain>
    </source>
</reference>
<sequence>MWMIYHHEAIMRPGRKYLFGQSSLKYSFSSWEGNVESIFLLSTRTNNTSGRYADFIFVVKEKCRIGILATIQMLGELPDAILFTELCKVSKSTSIAIHAELLDSDVQEPDRIHANIRLFIAKKRSVVILDVQLSIEAGCLEVIENLRISKIPMTMFDPSHLVVTAMEERASPKFGIISGHEGTNIIRICPKKLQRELKIF</sequence>